<feature type="signal peptide" evidence="2">
    <location>
        <begin position="1"/>
        <end position="33"/>
    </location>
</feature>
<evidence type="ECO:0000313" key="3">
    <source>
        <dbReference type="EMBL" id="JAR94296.1"/>
    </source>
</evidence>
<feature type="region of interest" description="Disordered" evidence="1">
    <location>
        <begin position="267"/>
        <end position="286"/>
    </location>
</feature>
<feature type="chain" id="PRO_5007542884" evidence="2">
    <location>
        <begin position="34"/>
        <end position="332"/>
    </location>
</feature>
<protein>
    <submittedName>
        <fullName evidence="3">Putative secreted protein</fullName>
    </submittedName>
</protein>
<dbReference type="AlphaFoldDB" id="A0A147BU37"/>
<evidence type="ECO:0000256" key="1">
    <source>
        <dbReference type="SAM" id="MobiDB-lite"/>
    </source>
</evidence>
<reference evidence="3" key="1">
    <citation type="journal article" date="2018" name="PLoS Negl. Trop. Dis.">
        <title>Sialome diversity of ticks revealed by RNAseq of single tick salivary glands.</title>
        <authorList>
            <person name="Perner J."/>
            <person name="Kropackova S."/>
            <person name="Kopacek P."/>
            <person name="Ribeiro J.M."/>
        </authorList>
    </citation>
    <scope>NUCLEOTIDE SEQUENCE</scope>
    <source>
        <strain evidence="3">Siblings of single egg batch collected in Ceske Budejovice</strain>
        <tissue evidence="3">Salivary glands</tissue>
    </source>
</reference>
<accession>A0A147BU37</accession>
<name>A0A147BU37_IXORI</name>
<evidence type="ECO:0000256" key="2">
    <source>
        <dbReference type="SAM" id="SignalP"/>
    </source>
</evidence>
<keyword evidence="2" id="KW-0732">Signal</keyword>
<organism evidence="3">
    <name type="scientific">Ixodes ricinus</name>
    <name type="common">Common tick</name>
    <name type="synonym">Acarus ricinus</name>
    <dbReference type="NCBI Taxonomy" id="34613"/>
    <lineage>
        <taxon>Eukaryota</taxon>
        <taxon>Metazoa</taxon>
        <taxon>Ecdysozoa</taxon>
        <taxon>Arthropoda</taxon>
        <taxon>Chelicerata</taxon>
        <taxon>Arachnida</taxon>
        <taxon>Acari</taxon>
        <taxon>Parasitiformes</taxon>
        <taxon>Ixodida</taxon>
        <taxon>Ixodoidea</taxon>
        <taxon>Ixodidae</taxon>
        <taxon>Ixodinae</taxon>
        <taxon>Ixodes</taxon>
    </lineage>
</organism>
<sequence length="332" mass="36001">MTLNSGRTRSVLLGGRLLADRVLLALLVQVVEIEGGHDVFLGEGEARQLAAFQIWPPGGGLALAEQDDGGQLPAHGRRANVVLMRQVRVAGHVQLAEAQVVQRVLGRQLGEHGRQVDAGGAPDRVEGNQPADAAVALQLLAQRGRVKVDHVVGPVVRRLRQHEKLQEADGRVQDAQPGVPVEEEQQICHLGVHARGGQVRHEPRHAQLAGSEQHDHSKEGEHLGLAEVQLAVARREEDGAEGRHQPQQQVAAREHQVYQVVRVQELPHLGPRHQRHGRAPTLNDPPIAVAEADGTAAHERFVGESGLQLQAPWDHATQTFALAPAPRSRVFA</sequence>
<feature type="region of interest" description="Disordered" evidence="1">
    <location>
        <begin position="195"/>
        <end position="220"/>
    </location>
</feature>
<dbReference type="EMBL" id="GEGO01001108">
    <property type="protein sequence ID" value="JAR94296.1"/>
    <property type="molecule type" value="Transcribed_RNA"/>
</dbReference>
<proteinExistence type="predicted"/>